<accession>A0A1T4JSB8</accession>
<dbReference type="EMBL" id="FUWO01000002">
    <property type="protein sequence ID" value="SJZ32947.1"/>
    <property type="molecule type" value="Genomic_DNA"/>
</dbReference>
<keyword evidence="5" id="KW-0460">Magnesium</keyword>
<dbReference type="InterPro" id="IPR020084">
    <property type="entry name" value="NUDIX_hydrolase_CS"/>
</dbReference>
<dbReference type="OrthoDB" id="9802805at2"/>
<evidence type="ECO:0000256" key="4">
    <source>
        <dbReference type="ARBA" id="ARBA00022801"/>
    </source>
</evidence>
<evidence type="ECO:0000313" key="9">
    <source>
        <dbReference type="Proteomes" id="UP000189941"/>
    </source>
</evidence>
<dbReference type="PANTHER" id="PTHR12992">
    <property type="entry name" value="NUDIX HYDROLASE"/>
    <property type="match status" value="1"/>
</dbReference>
<dbReference type="GO" id="GO:0010945">
    <property type="term" value="F:coenzyme A diphosphatase activity"/>
    <property type="evidence" value="ECO:0007669"/>
    <property type="project" value="InterPro"/>
</dbReference>
<evidence type="ECO:0000313" key="8">
    <source>
        <dbReference type="EMBL" id="SJZ32947.1"/>
    </source>
</evidence>
<evidence type="ECO:0000259" key="7">
    <source>
        <dbReference type="PROSITE" id="PS51462"/>
    </source>
</evidence>
<keyword evidence="6" id="KW-0464">Manganese</keyword>
<dbReference type="Proteomes" id="UP000189941">
    <property type="component" value="Unassembled WGS sequence"/>
</dbReference>
<gene>
    <name evidence="8" type="ORF">SAMN02746011_00341</name>
</gene>
<feature type="domain" description="Nudix hydrolase" evidence="7">
    <location>
        <begin position="20"/>
        <end position="150"/>
    </location>
</feature>
<comment type="cofactor">
    <cofactor evidence="1">
        <name>Mn(2+)</name>
        <dbReference type="ChEBI" id="CHEBI:29035"/>
    </cofactor>
</comment>
<protein>
    <submittedName>
        <fullName evidence="8">ADP-ribose pyrophosphatase YjhB, NUDIX family</fullName>
    </submittedName>
</protein>
<proteinExistence type="predicted"/>
<dbReference type="STRING" id="1121925.SAMN02746011_00341"/>
<evidence type="ECO:0000256" key="1">
    <source>
        <dbReference type="ARBA" id="ARBA00001936"/>
    </source>
</evidence>
<dbReference type="InterPro" id="IPR045121">
    <property type="entry name" value="CoAse"/>
</dbReference>
<reference evidence="9" key="1">
    <citation type="submission" date="2017-02" db="EMBL/GenBank/DDBJ databases">
        <authorList>
            <person name="Varghese N."/>
            <person name="Submissions S."/>
        </authorList>
    </citation>
    <scope>NUCLEOTIDE SEQUENCE [LARGE SCALE GENOMIC DNA]</scope>
    <source>
        <strain evidence="9">DSM 15739</strain>
    </source>
</reference>
<dbReference type="PROSITE" id="PS51462">
    <property type="entry name" value="NUDIX"/>
    <property type="match status" value="1"/>
</dbReference>
<dbReference type="Pfam" id="PF00293">
    <property type="entry name" value="NUDIX"/>
    <property type="match status" value="1"/>
</dbReference>
<dbReference type="PANTHER" id="PTHR12992:SF11">
    <property type="entry name" value="MITOCHONDRIAL COENZYME A DIPHOSPHATASE NUDT8"/>
    <property type="match status" value="1"/>
</dbReference>
<sequence>MLNIIEQALISYQAKPISQKRIYAVLLPLIKVKNEWHVLYEVRSEQVPQPGDVSFPGGAVEANESLVQAAIRETTEELNISENQIQILGEIDYIVNGQATIHCFVGRLLIDNYQQITPNEEVAKIFSVSLKDLINHPPRYYQLASEIVPNEDFPFNKIRNGKQYRFSQRSNAIPFYDLTDETIWGMTAQFTHRFTQIITQNKNNNVE</sequence>
<keyword evidence="3" id="KW-0479">Metal-binding</keyword>
<keyword evidence="4" id="KW-0378">Hydrolase</keyword>
<dbReference type="GO" id="GO:0046872">
    <property type="term" value="F:metal ion binding"/>
    <property type="evidence" value="ECO:0007669"/>
    <property type="project" value="UniProtKB-KW"/>
</dbReference>
<dbReference type="RefSeq" id="WP_078755195.1">
    <property type="nucleotide sequence ID" value="NZ_FUWO01000002.1"/>
</dbReference>
<dbReference type="InterPro" id="IPR015797">
    <property type="entry name" value="NUDIX_hydrolase-like_dom_sf"/>
</dbReference>
<name>A0A1T4JSB8_9LACT</name>
<organism evidence="8 9">
    <name type="scientific">Globicatella sulfidifaciens DSM 15739</name>
    <dbReference type="NCBI Taxonomy" id="1121925"/>
    <lineage>
        <taxon>Bacteria</taxon>
        <taxon>Bacillati</taxon>
        <taxon>Bacillota</taxon>
        <taxon>Bacilli</taxon>
        <taxon>Lactobacillales</taxon>
        <taxon>Aerococcaceae</taxon>
        <taxon>Globicatella</taxon>
    </lineage>
</organism>
<dbReference type="CDD" id="cd03426">
    <property type="entry name" value="NUDIX_CoAse_Nudt7"/>
    <property type="match status" value="1"/>
</dbReference>
<evidence type="ECO:0000256" key="6">
    <source>
        <dbReference type="ARBA" id="ARBA00023211"/>
    </source>
</evidence>
<dbReference type="InterPro" id="IPR000086">
    <property type="entry name" value="NUDIX_hydrolase_dom"/>
</dbReference>
<dbReference type="AlphaFoldDB" id="A0A1T4JSB8"/>
<dbReference type="SUPFAM" id="SSF55811">
    <property type="entry name" value="Nudix"/>
    <property type="match status" value="1"/>
</dbReference>
<comment type="cofactor">
    <cofactor evidence="2">
        <name>Mg(2+)</name>
        <dbReference type="ChEBI" id="CHEBI:18420"/>
    </cofactor>
</comment>
<evidence type="ECO:0000256" key="3">
    <source>
        <dbReference type="ARBA" id="ARBA00022723"/>
    </source>
</evidence>
<evidence type="ECO:0000256" key="5">
    <source>
        <dbReference type="ARBA" id="ARBA00022842"/>
    </source>
</evidence>
<dbReference type="PROSITE" id="PS00893">
    <property type="entry name" value="NUDIX_BOX"/>
    <property type="match status" value="1"/>
</dbReference>
<dbReference type="Gene3D" id="3.90.79.10">
    <property type="entry name" value="Nucleoside Triphosphate Pyrophosphohydrolase"/>
    <property type="match status" value="1"/>
</dbReference>
<keyword evidence="9" id="KW-1185">Reference proteome</keyword>
<evidence type="ECO:0000256" key="2">
    <source>
        <dbReference type="ARBA" id="ARBA00001946"/>
    </source>
</evidence>